<dbReference type="PROSITE" id="PS51186">
    <property type="entry name" value="GNAT"/>
    <property type="match status" value="1"/>
</dbReference>
<dbReference type="Gene3D" id="3.40.630.30">
    <property type="match status" value="1"/>
</dbReference>
<dbReference type="InterPro" id="IPR016181">
    <property type="entry name" value="Acyl_CoA_acyltransferase"/>
</dbReference>
<comment type="similarity">
    <text evidence="3">Belongs to the acetyltransferase family. RimJ subfamily.</text>
</comment>
<protein>
    <submittedName>
        <fullName evidence="5">Ribosomal protein acetylating enzyme</fullName>
    </submittedName>
</protein>
<evidence type="ECO:0000313" key="5">
    <source>
        <dbReference type="EMBL" id="GGI64951.1"/>
    </source>
</evidence>
<sequence length="182" mass="20665">MSKYFHLPIGDGYSLVAAEITMAEDIFKLVDSNREHLRTFLDFVDASVDVTLQENYIKMKLQGSANGTDKLFFIASGDQLIGTIDLHAIHPTVKKAEIGYWVHTDYTKKGVTSKAVRALCQYAFDVLKLNKLTIMADVRNIGSNKVAQSCGFTLLGTRPQDIFIYEEFQDMNEYYLLKESFR</sequence>
<gene>
    <name evidence="5" type="ORF">GCM10011482_06050</name>
</gene>
<dbReference type="Pfam" id="PF13302">
    <property type="entry name" value="Acetyltransf_3"/>
    <property type="match status" value="1"/>
</dbReference>
<dbReference type="Proteomes" id="UP000622610">
    <property type="component" value="Unassembled WGS sequence"/>
</dbReference>
<proteinExistence type="inferred from homology"/>
<keyword evidence="5" id="KW-0687">Ribonucleoprotein</keyword>
<keyword evidence="2" id="KW-0012">Acyltransferase</keyword>
<dbReference type="SUPFAM" id="SSF55729">
    <property type="entry name" value="Acyl-CoA N-acyltransferases (Nat)"/>
    <property type="match status" value="1"/>
</dbReference>
<dbReference type="RefSeq" id="WP_188366798.1">
    <property type="nucleotide sequence ID" value="NZ_BMDT01000002.1"/>
</dbReference>
<dbReference type="InterPro" id="IPR051531">
    <property type="entry name" value="N-acetyltransferase"/>
</dbReference>
<comment type="caution">
    <text evidence="5">The sequence shown here is derived from an EMBL/GenBank/DDBJ whole genome shotgun (WGS) entry which is preliminary data.</text>
</comment>
<evidence type="ECO:0000313" key="6">
    <source>
        <dbReference type="Proteomes" id="UP000622610"/>
    </source>
</evidence>
<dbReference type="InterPro" id="IPR000182">
    <property type="entry name" value="GNAT_dom"/>
</dbReference>
<name>A0A917JDV1_9ENTE</name>
<dbReference type="EMBL" id="BMDT01000002">
    <property type="protein sequence ID" value="GGI64951.1"/>
    <property type="molecule type" value="Genomic_DNA"/>
</dbReference>
<reference evidence="5" key="2">
    <citation type="submission" date="2020-09" db="EMBL/GenBank/DDBJ databases">
        <authorList>
            <person name="Sun Q."/>
            <person name="Sedlacek I."/>
        </authorList>
    </citation>
    <scope>NUCLEOTIDE SEQUENCE</scope>
    <source>
        <strain evidence="5">CCM 8433</strain>
    </source>
</reference>
<dbReference type="PANTHER" id="PTHR43792">
    <property type="entry name" value="GNAT FAMILY, PUTATIVE (AFU_ORTHOLOGUE AFUA_3G00765)-RELATED-RELATED"/>
    <property type="match status" value="1"/>
</dbReference>
<keyword evidence="1" id="KW-0808">Transferase</keyword>
<dbReference type="CDD" id="cd04301">
    <property type="entry name" value="NAT_SF"/>
    <property type="match status" value="1"/>
</dbReference>
<keyword evidence="5" id="KW-0689">Ribosomal protein</keyword>
<accession>A0A917JDV1</accession>
<dbReference type="PANTHER" id="PTHR43792:SF8">
    <property type="entry name" value="[RIBOSOMAL PROTEIN US5]-ALANINE N-ACETYLTRANSFERASE"/>
    <property type="match status" value="1"/>
</dbReference>
<keyword evidence="6" id="KW-1185">Reference proteome</keyword>
<dbReference type="GO" id="GO:0005840">
    <property type="term" value="C:ribosome"/>
    <property type="evidence" value="ECO:0007669"/>
    <property type="project" value="UniProtKB-KW"/>
</dbReference>
<evidence type="ECO:0000259" key="4">
    <source>
        <dbReference type="PROSITE" id="PS51186"/>
    </source>
</evidence>
<organism evidence="5 6">
    <name type="scientific">Enterococcus alcedinis</name>
    <dbReference type="NCBI Taxonomy" id="1274384"/>
    <lineage>
        <taxon>Bacteria</taxon>
        <taxon>Bacillati</taxon>
        <taxon>Bacillota</taxon>
        <taxon>Bacilli</taxon>
        <taxon>Lactobacillales</taxon>
        <taxon>Enterococcaceae</taxon>
        <taxon>Enterococcus</taxon>
    </lineage>
</organism>
<dbReference type="GO" id="GO:0016747">
    <property type="term" value="F:acyltransferase activity, transferring groups other than amino-acyl groups"/>
    <property type="evidence" value="ECO:0007669"/>
    <property type="project" value="InterPro"/>
</dbReference>
<evidence type="ECO:0000256" key="3">
    <source>
        <dbReference type="ARBA" id="ARBA00038502"/>
    </source>
</evidence>
<evidence type="ECO:0000256" key="1">
    <source>
        <dbReference type="ARBA" id="ARBA00022679"/>
    </source>
</evidence>
<dbReference type="AlphaFoldDB" id="A0A917JDV1"/>
<feature type="domain" description="N-acetyltransferase" evidence="4">
    <location>
        <begin position="27"/>
        <end position="172"/>
    </location>
</feature>
<evidence type="ECO:0000256" key="2">
    <source>
        <dbReference type="ARBA" id="ARBA00023315"/>
    </source>
</evidence>
<reference evidence="5" key="1">
    <citation type="journal article" date="2014" name="Int. J. Syst. Evol. Microbiol.">
        <title>Complete genome sequence of Corynebacterium casei LMG S-19264T (=DSM 44701T), isolated from a smear-ripened cheese.</title>
        <authorList>
            <consortium name="US DOE Joint Genome Institute (JGI-PGF)"/>
            <person name="Walter F."/>
            <person name="Albersmeier A."/>
            <person name="Kalinowski J."/>
            <person name="Ruckert C."/>
        </authorList>
    </citation>
    <scope>NUCLEOTIDE SEQUENCE</scope>
    <source>
        <strain evidence="5">CCM 8433</strain>
    </source>
</reference>